<dbReference type="Proteomes" id="UP000325902">
    <property type="component" value="Unassembled WGS sequence"/>
</dbReference>
<dbReference type="PANTHER" id="PTHR42057">
    <property type="entry name" value="F-BOX DOMAIN PROTEIN (AFU_ORTHOLOGUE AFUA_4G00200)"/>
    <property type="match status" value="1"/>
</dbReference>
<dbReference type="AlphaFoldDB" id="A0A5N5CTX4"/>
<keyword evidence="2" id="KW-1185">Reference proteome</keyword>
<proteinExistence type="predicted"/>
<protein>
    <submittedName>
        <fullName evidence="1">Uncharacterized protein</fullName>
    </submittedName>
</protein>
<evidence type="ECO:0000313" key="1">
    <source>
        <dbReference type="EMBL" id="KAB2568771.1"/>
    </source>
</evidence>
<dbReference type="OrthoDB" id="3140657at2759"/>
<evidence type="ECO:0000313" key="2">
    <source>
        <dbReference type="Proteomes" id="UP000325902"/>
    </source>
</evidence>
<dbReference type="EMBL" id="VCHE01000278">
    <property type="protein sequence ID" value="KAB2568771.1"/>
    <property type="molecule type" value="Genomic_DNA"/>
</dbReference>
<accession>A0A5N5CTX4</accession>
<dbReference type="PANTHER" id="PTHR42057:SF2">
    <property type="entry name" value="F-BOX DOMAIN PROTEIN (AFU_ORTHOLOGUE AFUA_4G00200)-RELATED"/>
    <property type="match status" value="1"/>
</dbReference>
<sequence>MKEEKYDEEEVPVNKKNLSLVRKFEQFPNLKAVTLRFSPNCSSEDNIYHSYPESVNFRQHMLREFVTTLAKTSITDVSILNLQNVNDEALLASEDFQSTISRLTSLTLQICTEEDDAAPECTIEISE</sequence>
<name>A0A5N5CTX4_9PEZI</name>
<organism evidence="1 2">
    <name type="scientific">Lasiodiplodia theobromae</name>
    <dbReference type="NCBI Taxonomy" id="45133"/>
    <lineage>
        <taxon>Eukaryota</taxon>
        <taxon>Fungi</taxon>
        <taxon>Dikarya</taxon>
        <taxon>Ascomycota</taxon>
        <taxon>Pezizomycotina</taxon>
        <taxon>Dothideomycetes</taxon>
        <taxon>Dothideomycetes incertae sedis</taxon>
        <taxon>Botryosphaeriales</taxon>
        <taxon>Botryosphaeriaceae</taxon>
        <taxon>Lasiodiplodia</taxon>
    </lineage>
</organism>
<comment type="caution">
    <text evidence="1">The sequence shown here is derived from an EMBL/GenBank/DDBJ whole genome shotgun (WGS) entry which is preliminary data.</text>
</comment>
<reference evidence="1 2" key="1">
    <citation type="journal article" date="2019" name="Sci. Rep.">
        <title>A multi-omics analysis of the grapevine pathogen Lasiodiplodia theobromae reveals that temperature affects the expression of virulence- and pathogenicity-related genes.</title>
        <authorList>
            <person name="Felix C."/>
            <person name="Meneses R."/>
            <person name="Goncalves M.F.M."/>
            <person name="Tilleman L."/>
            <person name="Duarte A.S."/>
            <person name="Jorrin-Novo J.V."/>
            <person name="Van de Peer Y."/>
            <person name="Deforce D."/>
            <person name="Van Nieuwerburgh F."/>
            <person name="Esteves A.C."/>
            <person name="Alves A."/>
        </authorList>
    </citation>
    <scope>NUCLEOTIDE SEQUENCE [LARGE SCALE GENOMIC DNA]</scope>
    <source>
        <strain evidence="1 2">LA-SOL3</strain>
    </source>
</reference>
<gene>
    <name evidence="1" type="ORF">DBV05_g12551</name>
</gene>